<feature type="transmembrane region" description="Helical" evidence="6">
    <location>
        <begin position="160"/>
        <end position="186"/>
    </location>
</feature>
<dbReference type="InterPro" id="IPR035906">
    <property type="entry name" value="MetI-like_sf"/>
</dbReference>
<reference evidence="8 9" key="1">
    <citation type="submission" date="2023-07" db="EMBL/GenBank/DDBJ databases">
        <title>Sorghum-associated microbial communities from plants grown in Nebraska, USA.</title>
        <authorList>
            <person name="Schachtman D."/>
        </authorList>
    </citation>
    <scope>NUCLEOTIDE SEQUENCE [LARGE SCALE GENOMIC DNA]</scope>
    <source>
        <strain evidence="8 9">CC258</strain>
    </source>
</reference>
<evidence type="ECO:0000259" key="7">
    <source>
        <dbReference type="PROSITE" id="PS50928"/>
    </source>
</evidence>
<evidence type="ECO:0000256" key="2">
    <source>
        <dbReference type="ARBA" id="ARBA00022448"/>
    </source>
</evidence>
<dbReference type="Proteomes" id="UP001267290">
    <property type="component" value="Unassembled WGS sequence"/>
</dbReference>
<feature type="transmembrane region" description="Helical" evidence="6">
    <location>
        <begin position="207"/>
        <end position="225"/>
    </location>
</feature>
<dbReference type="EMBL" id="JAVDSB010000001">
    <property type="protein sequence ID" value="MDR6548844.1"/>
    <property type="molecule type" value="Genomic_DNA"/>
</dbReference>
<keyword evidence="9" id="KW-1185">Reference proteome</keyword>
<evidence type="ECO:0000256" key="6">
    <source>
        <dbReference type="RuleBase" id="RU363032"/>
    </source>
</evidence>
<organism evidence="8 9">
    <name type="scientific">Paenibacillus qinlingensis</name>
    <dbReference type="NCBI Taxonomy" id="1837343"/>
    <lineage>
        <taxon>Bacteria</taxon>
        <taxon>Bacillati</taxon>
        <taxon>Bacillota</taxon>
        <taxon>Bacilli</taxon>
        <taxon>Bacillales</taxon>
        <taxon>Paenibacillaceae</taxon>
        <taxon>Paenibacillus</taxon>
    </lineage>
</organism>
<accession>A0ABU1NMY7</accession>
<feature type="transmembrane region" description="Helical" evidence="6">
    <location>
        <begin position="119"/>
        <end position="140"/>
    </location>
</feature>
<sequence length="301" mass="33867">MVKESNYFFKNWQIYSMILPGLLFFIIFKYVPLAGSIIAFQNYTPFKGIMGSEFVGFEHFKVLFSYPEFYRVLRNTLLISLYQLVFGFPAPLILALLLNEVRKVFVKKIMQTVLYVPHFLSWVILGGMLMSLLSPDTGLFNHILNSFGLESVFFMQEPEYFRSIVVVSGIWKEVGWGTIIYLAALTGVNPELYEAAEVDGAGKLRQVFSVTIPALLPTIMVLLLLKIGHILDLGFEQIYVLLNPLVRETGDILDTYIYDVGLLGGQYSYTTAVGLFKSIVGLVLILGANAISKKTTGDSIY</sequence>
<dbReference type="PROSITE" id="PS50928">
    <property type="entry name" value="ABC_TM1"/>
    <property type="match status" value="1"/>
</dbReference>
<evidence type="ECO:0000256" key="4">
    <source>
        <dbReference type="ARBA" id="ARBA00022989"/>
    </source>
</evidence>
<evidence type="ECO:0000256" key="3">
    <source>
        <dbReference type="ARBA" id="ARBA00022692"/>
    </source>
</evidence>
<gene>
    <name evidence="8" type="ORF">J2736_000027</name>
</gene>
<dbReference type="Gene3D" id="1.10.3720.10">
    <property type="entry name" value="MetI-like"/>
    <property type="match status" value="1"/>
</dbReference>
<feature type="transmembrane region" description="Helical" evidence="6">
    <location>
        <begin position="267"/>
        <end position="291"/>
    </location>
</feature>
<keyword evidence="4 6" id="KW-1133">Transmembrane helix</keyword>
<comment type="similarity">
    <text evidence="6">Belongs to the binding-protein-dependent transport system permease family.</text>
</comment>
<evidence type="ECO:0000256" key="1">
    <source>
        <dbReference type="ARBA" id="ARBA00004141"/>
    </source>
</evidence>
<protein>
    <submittedName>
        <fullName evidence="8">Aldouronate transport system permease protein</fullName>
    </submittedName>
</protein>
<evidence type="ECO:0000256" key="5">
    <source>
        <dbReference type="ARBA" id="ARBA00023136"/>
    </source>
</evidence>
<dbReference type="SUPFAM" id="SSF161098">
    <property type="entry name" value="MetI-like"/>
    <property type="match status" value="1"/>
</dbReference>
<comment type="caution">
    <text evidence="8">The sequence shown here is derived from an EMBL/GenBank/DDBJ whole genome shotgun (WGS) entry which is preliminary data.</text>
</comment>
<feature type="domain" description="ABC transmembrane type-1" evidence="7">
    <location>
        <begin position="73"/>
        <end position="288"/>
    </location>
</feature>
<feature type="transmembrane region" description="Helical" evidence="6">
    <location>
        <begin position="77"/>
        <end position="98"/>
    </location>
</feature>
<dbReference type="RefSeq" id="WP_310222342.1">
    <property type="nucleotide sequence ID" value="NZ_JAVDSB010000001.1"/>
</dbReference>
<dbReference type="PANTHER" id="PTHR43496">
    <property type="entry name" value="PROTEIN LPLB"/>
    <property type="match status" value="1"/>
</dbReference>
<keyword evidence="3 6" id="KW-0812">Transmembrane</keyword>
<name>A0ABU1NMY7_9BACL</name>
<evidence type="ECO:0000313" key="9">
    <source>
        <dbReference type="Proteomes" id="UP001267290"/>
    </source>
</evidence>
<proteinExistence type="inferred from homology"/>
<keyword evidence="2 6" id="KW-0813">Transport</keyword>
<dbReference type="InterPro" id="IPR000515">
    <property type="entry name" value="MetI-like"/>
</dbReference>
<dbReference type="PANTHER" id="PTHR43496:SF1">
    <property type="entry name" value="POLYGALACTURONAN_RHAMNOGALACTURONAN TRANSPORT SYSTEM PERMEASE PROTEIN YTEP"/>
    <property type="match status" value="1"/>
</dbReference>
<comment type="subcellular location">
    <subcellularLocation>
        <location evidence="6">Cell membrane</location>
        <topology evidence="6">Multi-pass membrane protein</topology>
    </subcellularLocation>
    <subcellularLocation>
        <location evidence="1">Membrane</location>
        <topology evidence="1">Multi-pass membrane protein</topology>
    </subcellularLocation>
</comment>
<dbReference type="Pfam" id="PF00528">
    <property type="entry name" value="BPD_transp_1"/>
    <property type="match status" value="1"/>
</dbReference>
<evidence type="ECO:0000313" key="8">
    <source>
        <dbReference type="EMBL" id="MDR6548844.1"/>
    </source>
</evidence>
<keyword evidence="5 6" id="KW-0472">Membrane</keyword>
<dbReference type="CDD" id="cd06261">
    <property type="entry name" value="TM_PBP2"/>
    <property type="match status" value="1"/>
</dbReference>